<dbReference type="Gene3D" id="2.30.42.10">
    <property type="match status" value="1"/>
</dbReference>
<gene>
    <name evidence="2" type="ORF">S03H2_61923</name>
</gene>
<feature type="domain" description="PDZ" evidence="1">
    <location>
        <begin position="13"/>
        <end position="96"/>
    </location>
</feature>
<dbReference type="AlphaFoldDB" id="X1IXU0"/>
<dbReference type="EMBL" id="BARU01040013">
    <property type="protein sequence ID" value="GAH87281.1"/>
    <property type="molecule type" value="Genomic_DNA"/>
</dbReference>
<feature type="non-terminal residue" evidence="2">
    <location>
        <position position="1"/>
    </location>
</feature>
<name>X1IXU0_9ZZZZ</name>
<reference evidence="2" key="1">
    <citation type="journal article" date="2014" name="Front. Microbiol.">
        <title>High frequency of phylogenetically diverse reductive dehalogenase-homologous genes in deep subseafloor sedimentary metagenomes.</title>
        <authorList>
            <person name="Kawai M."/>
            <person name="Futagami T."/>
            <person name="Toyoda A."/>
            <person name="Takaki Y."/>
            <person name="Nishi S."/>
            <person name="Hori S."/>
            <person name="Arai W."/>
            <person name="Tsubouchi T."/>
            <person name="Morono Y."/>
            <person name="Uchiyama I."/>
            <person name="Ito T."/>
            <person name="Fujiyama A."/>
            <person name="Inagaki F."/>
            <person name="Takami H."/>
        </authorList>
    </citation>
    <scope>NUCLEOTIDE SEQUENCE</scope>
    <source>
        <strain evidence="2">Expedition CK06-06</strain>
    </source>
</reference>
<organism evidence="2">
    <name type="scientific">marine sediment metagenome</name>
    <dbReference type="NCBI Taxonomy" id="412755"/>
    <lineage>
        <taxon>unclassified sequences</taxon>
        <taxon>metagenomes</taxon>
        <taxon>ecological metagenomes</taxon>
    </lineage>
</organism>
<dbReference type="InterPro" id="IPR036034">
    <property type="entry name" value="PDZ_sf"/>
</dbReference>
<evidence type="ECO:0000259" key="1">
    <source>
        <dbReference type="SMART" id="SM00228"/>
    </source>
</evidence>
<protein>
    <recommendedName>
        <fullName evidence="1">PDZ domain-containing protein</fullName>
    </recommendedName>
</protein>
<accession>X1IXU0</accession>
<proteinExistence type="predicted"/>
<dbReference type="SMART" id="SM00228">
    <property type="entry name" value="PDZ"/>
    <property type="match status" value="1"/>
</dbReference>
<dbReference type="Pfam" id="PF13180">
    <property type="entry name" value="PDZ_2"/>
    <property type="match status" value="1"/>
</dbReference>
<evidence type="ECO:0000313" key="2">
    <source>
        <dbReference type="EMBL" id="GAH87281.1"/>
    </source>
</evidence>
<dbReference type="CDD" id="cd06779">
    <property type="entry name" value="cpPDZ_Deg_HtrA-like"/>
    <property type="match status" value="1"/>
</dbReference>
<comment type="caution">
    <text evidence="2">The sequence shown here is derived from an EMBL/GenBank/DDBJ whole genome shotgun (WGS) entry which is preliminary data.</text>
</comment>
<sequence length="110" mass="11875">TVSIIDHGFFDYPWLGVRLADLSPEEARTRQLDTVSGTRVVEAIAGDPAALAGIRADDIIVAIDDVPIREMADLASYLGGNKSPQESAVLSIIRNGERLELSVLLDKRTS</sequence>
<dbReference type="SUPFAM" id="SSF50156">
    <property type="entry name" value="PDZ domain-like"/>
    <property type="match status" value="1"/>
</dbReference>
<dbReference type="InterPro" id="IPR001478">
    <property type="entry name" value="PDZ"/>
</dbReference>